<proteinExistence type="evidence at transcript level"/>
<dbReference type="EMBL" id="EF083461">
    <property type="protein sequence ID" value="ABK22808.1"/>
    <property type="molecule type" value="mRNA"/>
</dbReference>
<evidence type="ECO:0000313" key="1">
    <source>
        <dbReference type="EMBL" id="ABK22808.1"/>
    </source>
</evidence>
<dbReference type="AlphaFoldDB" id="A9NQ97"/>
<reference evidence="1" key="1">
    <citation type="journal article" date="2008" name="BMC Genomics">
        <title>A conifer genomics resource of 200,000 spruce (Picea spp.) ESTs and 6,464 high-quality, sequence-finished full-length cDNAs for Sitka spruce (Picea sitchensis).</title>
        <authorList>
            <person name="Ralph S.G."/>
            <person name="Chun H.J."/>
            <person name="Kolosova N."/>
            <person name="Cooper D."/>
            <person name="Oddy C."/>
            <person name="Ritland C.E."/>
            <person name="Kirkpatrick R."/>
            <person name="Moore R."/>
            <person name="Barber S."/>
            <person name="Holt R.A."/>
            <person name="Jones S.J."/>
            <person name="Marra M.A."/>
            <person name="Douglas C.J."/>
            <person name="Ritland K."/>
            <person name="Bohlmann J."/>
        </authorList>
    </citation>
    <scope>NUCLEOTIDE SEQUENCE</scope>
    <source>
        <tissue evidence="1">Green portion of the leader tissue</tissue>
    </source>
</reference>
<organism evidence="1">
    <name type="scientific">Picea sitchensis</name>
    <name type="common">Sitka spruce</name>
    <name type="synonym">Pinus sitchensis</name>
    <dbReference type="NCBI Taxonomy" id="3332"/>
    <lineage>
        <taxon>Eukaryota</taxon>
        <taxon>Viridiplantae</taxon>
        <taxon>Streptophyta</taxon>
        <taxon>Embryophyta</taxon>
        <taxon>Tracheophyta</taxon>
        <taxon>Spermatophyta</taxon>
        <taxon>Pinopsida</taxon>
        <taxon>Pinidae</taxon>
        <taxon>Conifers I</taxon>
        <taxon>Pinales</taxon>
        <taxon>Pinaceae</taxon>
        <taxon>Picea</taxon>
    </lineage>
</organism>
<protein>
    <submittedName>
        <fullName evidence="1">Uncharacterized protein</fullName>
    </submittedName>
</protein>
<accession>A9NQ97</accession>
<sequence>MRPRGSASAQTSAARSSSAAAAELRSGLKVVGHMAISRKTRSVMVVSAFLTFSSST</sequence>
<name>A9NQ97_PICSI</name>